<dbReference type="EMBL" id="SMCO01000010">
    <property type="protein sequence ID" value="TCV85180.1"/>
    <property type="molecule type" value="Genomic_DNA"/>
</dbReference>
<protein>
    <recommendedName>
        <fullName evidence="4">SdpI/YhfL family protein</fullName>
    </recommendedName>
</protein>
<evidence type="ECO:0008006" key="4">
    <source>
        <dbReference type="Google" id="ProtNLM"/>
    </source>
</evidence>
<keyword evidence="1" id="KW-0472">Membrane</keyword>
<keyword evidence="1" id="KW-1133">Transmembrane helix</keyword>
<keyword evidence="3" id="KW-1185">Reference proteome</keyword>
<sequence length="112" mass="12742">MEVWFVWLVRLMFLGLFLMAGGMLFRAWAIAIRKDARYVADWRGRKIGEGNTWATIVLLVNAFCGLGLLGVGISVLLLGLELTTWMSLAAFVLWTYYFVLQLAFQRAKHLSP</sequence>
<dbReference type="RefSeq" id="WP_124945343.1">
    <property type="nucleotide sequence ID" value="NZ_BHVT01000010.1"/>
</dbReference>
<gene>
    <name evidence="2" type="ORF">EDC63_11069</name>
</gene>
<accession>A0A4R3Y0M6</accession>
<name>A0A4R3Y0M6_9PROT</name>
<reference evidence="2 3" key="1">
    <citation type="submission" date="2019-03" db="EMBL/GenBank/DDBJ databases">
        <title>Genomic Encyclopedia of Type Strains, Phase IV (KMG-IV): sequencing the most valuable type-strain genomes for metagenomic binning, comparative biology and taxonomic classification.</title>
        <authorList>
            <person name="Goeker M."/>
        </authorList>
    </citation>
    <scope>NUCLEOTIDE SEQUENCE [LARGE SCALE GENOMIC DNA]</scope>
    <source>
        <strain evidence="2 3">DSM 100309</strain>
    </source>
</reference>
<organism evidence="2 3">
    <name type="scientific">Sulfurirhabdus autotrophica</name>
    <dbReference type="NCBI Taxonomy" id="1706046"/>
    <lineage>
        <taxon>Bacteria</taxon>
        <taxon>Pseudomonadati</taxon>
        <taxon>Pseudomonadota</taxon>
        <taxon>Betaproteobacteria</taxon>
        <taxon>Nitrosomonadales</taxon>
        <taxon>Sulfuricellaceae</taxon>
        <taxon>Sulfurirhabdus</taxon>
    </lineage>
</organism>
<comment type="caution">
    <text evidence="2">The sequence shown here is derived from an EMBL/GenBank/DDBJ whole genome shotgun (WGS) entry which is preliminary data.</text>
</comment>
<dbReference type="OrthoDB" id="8565301at2"/>
<feature type="transmembrane region" description="Helical" evidence="1">
    <location>
        <begin position="84"/>
        <end position="104"/>
    </location>
</feature>
<proteinExistence type="predicted"/>
<evidence type="ECO:0000256" key="1">
    <source>
        <dbReference type="SAM" id="Phobius"/>
    </source>
</evidence>
<evidence type="ECO:0000313" key="3">
    <source>
        <dbReference type="Proteomes" id="UP000295367"/>
    </source>
</evidence>
<feature type="transmembrane region" description="Helical" evidence="1">
    <location>
        <begin position="53"/>
        <end position="78"/>
    </location>
</feature>
<keyword evidence="1" id="KW-0812">Transmembrane</keyword>
<evidence type="ECO:0000313" key="2">
    <source>
        <dbReference type="EMBL" id="TCV85180.1"/>
    </source>
</evidence>
<dbReference type="AlphaFoldDB" id="A0A4R3Y0M6"/>
<feature type="transmembrane region" description="Helical" evidence="1">
    <location>
        <begin position="12"/>
        <end position="32"/>
    </location>
</feature>
<dbReference type="Proteomes" id="UP000295367">
    <property type="component" value="Unassembled WGS sequence"/>
</dbReference>